<feature type="transmembrane region" description="Helical" evidence="1">
    <location>
        <begin position="51"/>
        <end position="71"/>
    </location>
</feature>
<keyword evidence="1" id="KW-1133">Transmembrane helix</keyword>
<organism evidence="2 3">
    <name type="scientific">Anaerotignum propionicum DSM 1682</name>
    <dbReference type="NCBI Taxonomy" id="991789"/>
    <lineage>
        <taxon>Bacteria</taxon>
        <taxon>Bacillati</taxon>
        <taxon>Bacillota</taxon>
        <taxon>Clostridia</taxon>
        <taxon>Lachnospirales</taxon>
        <taxon>Anaerotignaceae</taxon>
        <taxon>Anaerotignum</taxon>
    </lineage>
</organism>
<feature type="transmembrane region" description="Helical" evidence="1">
    <location>
        <begin position="119"/>
        <end position="136"/>
    </location>
</feature>
<evidence type="ECO:0000313" key="3">
    <source>
        <dbReference type="Proteomes" id="UP000068026"/>
    </source>
</evidence>
<name>A0ABM5YA04_ANAPI</name>
<evidence type="ECO:0000313" key="2">
    <source>
        <dbReference type="EMBL" id="AMJ40927.1"/>
    </source>
</evidence>
<feature type="transmembrane region" description="Helical" evidence="1">
    <location>
        <begin position="26"/>
        <end position="44"/>
    </location>
</feature>
<protein>
    <recommendedName>
        <fullName evidence="4">DUF3899 domain-containing protein</fullName>
    </recommendedName>
</protein>
<dbReference type="EMBL" id="CP014223">
    <property type="protein sequence ID" value="AMJ40927.1"/>
    <property type="molecule type" value="Genomic_DNA"/>
</dbReference>
<proteinExistence type="predicted"/>
<dbReference type="RefSeq" id="WP_066049317.1">
    <property type="nucleotide sequence ID" value="NZ_CP014223.1"/>
</dbReference>
<keyword evidence="1" id="KW-0472">Membrane</keyword>
<keyword evidence="3" id="KW-1185">Reference proteome</keyword>
<sequence>MSEIGGKIRYLEMIQGIINRMANNSFMLKGWAVTLVAGIFALASKEADKSYFLIAYVPIIIFWGMDSYYLFQERLFRSLYNKVRNLESNKIDFSMKATKEEFNEKNNQYLCVLFSPTELWFYFPLAALSAGIIILTHI</sequence>
<keyword evidence="1" id="KW-0812">Transmembrane</keyword>
<evidence type="ECO:0000256" key="1">
    <source>
        <dbReference type="SAM" id="Phobius"/>
    </source>
</evidence>
<evidence type="ECO:0008006" key="4">
    <source>
        <dbReference type="Google" id="ProtNLM"/>
    </source>
</evidence>
<gene>
    <name evidence="2" type="ORF">CPRO_13340</name>
</gene>
<reference evidence="2 3" key="1">
    <citation type="journal article" date="2016" name="Genome Announc.">
        <title>Complete Genome Sequence of the Amino Acid-Fermenting Clostridium propionicum X2 (DSM 1682).</title>
        <authorList>
            <person name="Poehlein A."/>
            <person name="Schlien K."/>
            <person name="Chowdhury N.P."/>
            <person name="Gottschalk G."/>
            <person name="Buckel W."/>
            <person name="Daniel R."/>
        </authorList>
    </citation>
    <scope>NUCLEOTIDE SEQUENCE [LARGE SCALE GENOMIC DNA]</scope>
    <source>
        <strain evidence="2 3">X2</strain>
    </source>
</reference>
<reference evidence="3" key="2">
    <citation type="submission" date="2016-01" db="EMBL/GenBank/DDBJ databases">
        <authorList>
            <person name="Poehlein A."/>
            <person name="Schlien K."/>
            <person name="Gottschalk G."/>
            <person name="Buckel W."/>
            <person name="Daniel R."/>
        </authorList>
    </citation>
    <scope>NUCLEOTIDE SEQUENCE [LARGE SCALE GENOMIC DNA]</scope>
    <source>
        <strain evidence="3">X2</strain>
    </source>
</reference>
<accession>A0ABM5YA04</accession>
<dbReference type="Proteomes" id="UP000068026">
    <property type="component" value="Chromosome"/>
</dbReference>